<dbReference type="SUPFAM" id="SSF52172">
    <property type="entry name" value="CheY-like"/>
    <property type="match status" value="2"/>
</dbReference>
<accession>A0A1F6GFB9</accession>
<evidence type="ECO:0000259" key="10">
    <source>
        <dbReference type="PROSITE" id="PS50110"/>
    </source>
</evidence>
<evidence type="ECO:0000256" key="6">
    <source>
        <dbReference type="PROSITE-ProRule" id="PRU00169"/>
    </source>
</evidence>
<dbReference type="SMART" id="SM00448">
    <property type="entry name" value="REC"/>
    <property type="match status" value="2"/>
</dbReference>
<dbReference type="EMBL" id="MFNE01000009">
    <property type="protein sequence ID" value="OGG96825.1"/>
    <property type="molecule type" value="Genomic_DNA"/>
</dbReference>
<dbReference type="Gene3D" id="1.10.287.130">
    <property type="match status" value="1"/>
</dbReference>
<comment type="caution">
    <text evidence="11">The sequence shown here is derived from an EMBL/GenBank/DDBJ whole genome shotgun (WGS) entry which is preliminary data.</text>
</comment>
<evidence type="ECO:0000256" key="4">
    <source>
        <dbReference type="ARBA" id="ARBA00022679"/>
    </source>
</evidence>
<evidence type="ECO:0000313" key="12">
    <source>
        <dbReference type="Proteomes" id="UP000178449"/>
    </source>
</evidence>
<dbReference type="CDD" id="cd14014">
    <property type="entry name" value="STKc_PknB_like"/>
    <property type="match status" value="1"/>
</dbReference>
<sequence>MRPKIRQYLAESVMIPKYDLVEHLYQSSSTTIWRVKSQKDHSFKIIKTLDDSATSFDGRVRLQHEFKLAQKVSHPNLISFEEIISTGNTTALLMEDFGGVSLTEAFNGKRLALKTFFSIAISAAEALSALHESGIIHKDISPGNLLYNLKTGQFKLIDLGISSEVPQESQQLEAVSNLEGTLDFLAPEQSGRIAWPLDYRADFYSLGATLYYCLAGHPPFLTKDPLELIHAHLAKKPAPLAEVAKEVPAYLSLVIAKLLEKSPDDRYQSAQGLIYDLKECQRFWENLADSSQFVPGSKDISAKFKLPQTLFGREMEIELLSNEVEKASNGNCRLCLVTGEAGVGKSAVIGQAQNLIFREKGLFFSGKYDQLQAKTPFSALLQALSKMLQHILQEPETVKQSWQSRINSAIGQQGRVLLEVLPELEALLFECPAVEGLPALEAQIRFNRTFLDLIRALSHPDYPLIIFLDDLQWADEASLNFIEEIMGDLSIKNLLIIGAYRQNEVGPDHYLTFILGRLQQKNGFKGRIDHIFLVPLSLKAIIDLVEATFFVDPQKAEGLAQVLLTKTRGNPFFLHSYITSLFHQGAVHFNQSQSCWTWNLQEIEQQYVANNVLQLLLDRFSQLPKETVEAMGWAAVLSNYFNLGALSEVTGVSAVQLRERLMPALKLGYLVNLNTAYRYSDEGEEKLALAEYRFQHDQVQSAARNLIDPEDLKKLHLNAARQLYQTQGEGKVGERLFDIVRYYNEGCEQVVEPAERHRIIQLNLQAAQKSINANAYDVALTFANKGFELLGEQPWNTNHGFAFSLCFLRYETYFLSSKYEEMDQLYELLREKAQTVLEKVNVINLKMLAAGNTGFLKLSSELAVEASSLLGLNWPKSFGMASVVATLLGTKIFLRKFDPNKLDDLPPAEDPEVLMLHEIMLNAAGVLYQHDPNMFAIGMMIWTKISLTKGFSPRCVSGFVTFAIILMNTGSPKQAFAWADLASRLNTKHPNDNARGKTRFTLAAFIDPWRTSIHELINEYVEVIPISLRVGDTQYALFAANHIAPNMLWVGANLDEIITRRALNRPLMTQTGFTNGLIWDDAFAQTARCLQGKTNSSLTFDDAHFIEEEFQKEILAIEIMMVQLWYYIFKCFCLVFFGHYKEATHYGELAQKNRGASDGLGFMTAIDIFYGIALLRSAHTESERDFAKKQAGKFLKQLKKWATGCEANYLAPALLLEAEYALFLGKRNEAIGFYLESIGYSAKYNFVHFQALACEQLAKVYDESQSNFYYRRLYLREAVGLYTTWGAQGKVDQLIQANPDLRLTGSPSHGSLQTSISGSSGSAFGSQGSHIGRLDFESLLKTTQTLSEEINYQRLQEQLFNLIIENAGAQKAWLILKQNEMWQVVASIGEEIKTNLPIALEDCHLMSGRIMRRVIQSGEPVVVVNAKEDPLFSDEAYIQQYQVRSILCQPLILGKKLLGAVYLENNLISGCFTQERLAVLQVIASQASISLENARLFEEAKLARTKLEEYAQSLEQRVEQRTFELKEANETKDRFFSIIAHDLRGPIGSLSVIFNEVLNAGDVLEEELFESIRSTTKSTYELLENLLTWARNQKGLIEVVKGEILLNGPIEESCRLLQASAKAKGISLTYKINLTHQVHADASMITTVVRNLINNAIKFSTTHGSIQVVATEENGKAVVSVIDNGLGMSEEHALVLFDDHAPKKSFRGTGNERGTGLGLVLCKDFVLQNGGEIGVTSGLGKGSRFWFSLKLGEPIEKEEESSLPFQNKQIRTLLVEDDSLSLQASANVLKEIKILFDHAENGEIAVEMAKSGGYEVVWMDIEMPVMDGLTATEILRQIDALNRLKIVALSSYTEMELAKRVDDRPDLSHVYFDGYLAKPPVKKQIEKMLERLFAPGPQTILESTELAVLVIDDNLLNLKLAEKTLASLFNKVVTVQSGVSALKLLENSSFQLFFVDIEMPEMDGFQTTRQIRQMDITAPIIALTSHDRNEILKKGEAFGINEVITKPIHLESLKKLLEKEIFRR</sequence>
<dbReference type="SUPFAM" id="SSF52540">
    <property type="entry name" value="P-loop containing nucleoside triphosphate hydrolases"/>
    <property type="match status" value="1"/>
</dbReference>
<evidence type="ECO:0000313" key="11">
    <source>
        <dbReference type="EMBL" id="OGG96825.1"/>
    </source>
</evidence>
<dbReference type="Gene3D" id="3.30.565.10">
    <property type="entry name" value="Histidine kinase-like ATPase, C-terminal domain"/>
    <property type="match status" value="1"/>
</dbReference>
<dbReference type="SMART" id="SM00065">
    <property type="entry name" value="GAF"/>
    <property type="match status" value="1"/>
</dbReference>
<dbReference type="CDD" id="cd00082">
    <property type="entry name" value="HisKA"/>
    <property type="match status" value="1"/>
</dbReference>
<dbReference type="InterPro" id="IPR001789">
    <property type="entry name" value="Sig_transdc_resp-reg_receiver"/>
</dbReference>
<dbReference type="InterPro" id="IPR053159">
    <property type="entry name" value="Hybrid_Histidine_Kinase"/>
</dbReference>
<dbReference type="SUPFAM" id="SSF56112">
    <property type="entry name" value="Protein kinase-like (PK-like)"/>
    <property type="match status" value="1"/>
</dbReference>
<feature type="modified residue" description="4-aspartylphosphate" evidence="6">
    <location>
        <position position="1820"/>
    </location>
</feature>
<dbReference type="InterPro" id="IPR011009">
    <property type="entry name" value="Kinase-like_dom_sf"/>
</dbReference>
<dbReference type="PROSITE" id="PS50110">
    <property type="entry name" value="RESPONSE_REGULATORY"/>
    <property type="match status" value="2"/>
</dbReference>
<dbReference type="PROSITE" id="PS00109">
    <property type="entry name" value="PROTEIN_KINASE_TYR"/>
    <property type="match status" value="1"/>
</dbReference>
<dbReference type="InterPro" id="IPR041664">
    <property type="entry name" value="AAA_16"/>
</dbReference>
<dbReference type="InterPro" id="IPR029016">
    <property type="entry name" value="GAF-like_dom_sf"/>
</dbReference>
<reference evidence="11 12" key="1">
    <citation type="journal article" date="2016" name="Nat. Commun.">
        <title>Thousands of microbial genomes shed light on interconnected biogeochemical processes in an aquifer system.</title>
        <authorList>
            <person name="Anantharaman K."/>
            <person name="Brown C.T."/>
            <person name="Hug L.A."/>
            <person name="Sharon I."/>
            <person name="Castelle C.J."/>
            <person name="Probst A.J."/>
            <person name="Thomas B.C."/>
            <person name="Singh A."/>
            <person name="Wilkins M.J."/>
            <person name="Karaoz U."/>
            <person name="Brodie E.L."/>
            <person name="Williams K.H."/>
            <person name="Hubbard S.S."/>
            <person name="Banfield J.F."/>
        </authorList>
    </citation>
    <scope>NUCLEOTIDE SEQUENCE [LARGE SCALE GENOMIC DNA]</scope>
</reference>
<dbReference type="SUPFAM" id="SSF47384">
    <property type="entry name" value="Homodimeric domain of signal transducing histidine kinase"/>
    <property type="match status" value="1"/>
</dbReference>
<dbReference type="PRINTS" id="PR00344">
    <property type="entry name" value="BCTRLSENSOR"/>
</dbReference>
<dbReference type="SMART" id="SM00387">
    <property type="entry name" value="HATPase_c"/>
    <property type="match status" value="1"/>
</dbReference>
<feature type="domain" description="Histidine kinase" evidence="9">
    <location>
        <begin position="1538"/>
        <end position="1753"/>
    </location>
</feature>
<dbReference type="Gene3D" id="3.30.450.40">
    <property type="match status" value="1"/>
</dbReference>
<feature type="modified residue" description="4-aspartylphosphate" evidence="6">
    <location>
        <position position="1956"/>
    </location>
</feature>
<dbReference type="InterPro" id="IPR003661">
    <property type="entry name" value="HisK_dim/P_dom"/>
</dbReference>
<keyword evidence="4" id="KW-0808">Transferase</keyword>
<organism evidence="11 12">
    <name type="scientific">Candidatus Lambdaproteobacteria bacterium RIFOXYD2_FULL_50_16</name>
    <dbReference type="NCBI Taxonomy" id="1817772"/>
    <lineage>
        <taxon>Bacteria</taxon>
        <taxon>Pseudomonadati</taxon>
        <taxon>Pseudomonadota</taxon>
        <taxon>Candidatus Lambdaproteobacteria</taxon>
    </lineage>
</organism>
<dbReference type="STRING" id="1817772.A2527_00850"/>
<feature type="domain" description="Response regulatory" evidence="10">
    <location>
        <begin position="1771"/>
        <end position="1893"/>
    </location>
</feature>
<evidence type="ECO:0000256" key="2">
    <source>
        <dbReference type="ARBA" id="ARBA00012438"/>
    </source>
</evidence>
<dbReference type="InterPro" id="IPR036097">
    <property type="entry name" value="HisK_dim/P_sf"/>
</dbReference>
<dbReference type="InterPro" id="IPR036890">
    <property type="entry name" value="HATPase_C_sf"/>
</dbReference>
<feature type="domain" description="Response regulatory" evidence="10">
    <location>
        <begin position="1907"/>
        <end position="2021"/>
    </location>
</feature>
<keyword evidence="5" id="KW-0418">Kinase</keyword>
<dbReference type="EC" id="2.7.13.3" evidence="2"/>
<dbReference type="InterPro" id="IPR011006">
    <property type="entry name" value="CheY-like_superfamily"/>
</dbReference>
<dbReference type="InterPro" id="IPR003594">
    <property type="entry name" value="HATPase_dom"/>
</dbReference>
<dbReference type="InterPro" id="IPR008266">
    <property type="entry name" value="Tyr_kinase_AS"/>
</dbReference>
<dbReference type="PANTHER" id="PTHR43642">
    <property type="entry name" value="HYBRID SIGNAL TRANSDUCTION HISTIDINE KINASE G"/>
    <property type="match status" value="1"/>
</dbReference>
<dbReference type="PANTHER" id="PTHR43642:SF1">
    <property type="entry name" value="HYBRID SIGNAL TRANSDUCTION HISTIDINE KINASE G"/>
    <property type="match status" value="1"/>
</dbReference>
<dbReference type="Pfam" id="PF00069">
    <property type="entry name" value="Pkinase"/>
    <property type="match status" value="1"/>
</dbReference>
<dbReference type="InterPro" id="IPR000719">
    <property type="entry name" value="Prot_kinase_dom"/>
</dbReference>
<proteinExistence type="predicted"/>
<keyword evidence="7" id="KW-0175">Coiled coil</keyword>
<name>A0A1F6GFB9_9PROT</name>
<dbReference type="CDD" id="cd17546">
    <property type="entry name" value="REC_hyHK_CKI1_RcsC-like"/>
    <property type="match status" value="2"/>
</dbReference>
<dbReference type="Pfam" id="PF00072">
    <property type="entry name" value="Response_reg"/>
    <property type="match status" value="2"/>
</dbReference>
<feature type="domain" description="Protein kinase" evidence="8">
    <location>
        <begin position="18"/>
        <end position="284"/>
    </location>
</feature>
<dbReference type="InterPro" id="IPR003018">
    <property type="entry name" value="GAF"/>
</dbReference>
<dbReference type="Gene3D" id="3.40.50.2300">
    <property type="match status" value="2"/>
</dbReference>
<gene>
    <name evidence="11" type="ORF">A2527_00850</name>
</gene>
<dbReference type="SMART" id="SM00388">
    <property type="entry name" value="HisKA"/>
    <property type="match status" value="1"/>
</dbReference>
<dbReference type="GO" id="GO:0005524">
    <property type="term" value="F:ATP binding"/>
    <property type="evidence" value="ECO:0007669"/>
    <property type="project" value="InterPro"/>
</dbReference>
<dbReference type="SUPFAM" id="SSF55874">
    <property type="entry name" value="ATPase domain of HSP90 chaperone/DNA topoisomerase II/histidine kinase"/>
    <property type="match status" value="1"/>
</dbReference>
<evidence type="ECO:0000256" key="7">
    <source>
        <dbReference type="SAM" id="Coils"/>
    </source>
</evidence>
<keyword evidence="3 6" id="KW-0597">Phosphoprotein</keyword>
<dbReference type="InterPro" id="IPR004358">
    <property type="entry name" value="Sig_transdc_His_kin-like_C"/>
</dbReference>
<feature type="coiled-coil region" evidence="7">
    <location>
        <begin position="1497"/>
        <end position="1531"/>
    </location>
</feature>
<dbReference type="PROSITE" id="PS50011">
    <property type="entry name" value="PROTEIN_KINASE_DOM"/>
    <property type="match status" value="1"/>
</dbReference>
<dbReference type="InterPro" id="IPR027417">
    <property type="entry name" value="P-loop_NTPase"/>
</dbReference>
<evidence type="ECO:0000256" key="1">
    <source>
        <dbReference type="ARBA" id="ARBA00000085"/>
    </source>
</evidence>
<comment type="catalytic activity">
    <reaction evidence="1">
        <text>ATP + protein L-histidine = ADP + protein N-phospho-L-histidine.</text>
        <dbReference type="EC" id="2.7.13.3"/>
    </reaction>
</comment>
<dbReference type="InterPro" id="IPR005467">
    <property type="entry name" value="His_kinase_dom"/>
</dbReference>
<dbReference type="PROSITE" id="PS50109">
    <property type="entry name" value="HIS_KIN"/>
    <property type="match status" value="1"/>
</dbReference>
<dbReference type="Pfam" id="PF13191">
    <property type="entry name" value="AAA_16"/>
    <property type="match status" value="1"/>
</dbReference>
<dbReference type="Gene3D" id="3.40.50.300">
    <property type="entry name" value="P-loop containing nucleotide triphosphate hydrolases"/>
    <property type="match status" value="1"/>
</dbReference>
<evidence type="ECO:0000256" key="5">
    <source>
        <dbReference type="ARBA" id="ARBA00022777"/>
    </source>
</evidence>
<evidence type="ECO:0000259" key="8">
    <source>
        <dbReference type="PROSITE" id="PS50011"/>
    </source>
</evidence>
<dbReference type="Pfam" id="PF02518">
    <property type="entry name" value="HATPase_c"/>
    <property type="match status" value="1"/>
</dbReference>
<dbReference type="SUPFAM" id="SSF55781">
    <property type="entry name" value="GAF domain-like"/>
    <property type="match status" value="1"/>
</dbReference>
<dbReference type="Gene3D" id="3.30.200.20">
    <property type="entry name" value="Phosphorylase Kinase, domain 1"/>
    <property type="match status" value="1"/>
</dbReference>
<dbReference type="Gene3D" id="1.10.510.10">
    <property type="entry name" value="Transferase(Phosphotransferase) domain 1"/>
    <property type="match status" value="1"/>
</dbReference>
<evidence type="ECO:0000256" key="3">
    <source>
        <dbReference type="ARBA" id="ARBA00022553"/>
    </source>
</evidence>
<protein>
    <recommendedName>
        <fullName evidence="2">histidine kinase</fullName>
        <ecNumber evidence="2">2.7.13.3</ecNumber>
    </recommendedName>
</protein>
<dbReference type="Proteomes" id="UP000178449">
    <property type="component" value="Unassembled WGS sequence"/>
</dbReference>
<dbReference type="GO" id="GO:0000155">
    <property type="term" value="F:phosphorelay sensor kinase activity"/>
    <property type="evidence" value="ECO:0007669"/>
    <property type="project" value="InterPro"/>
</dbReference>
<evidence type="ECO:0000259" key="9">
    <source>
        <dbReference type="PROSITE" id="PS50109"/>
    </source>
</evidence>
<dbReference type="Pfam" id="PF01590">
    <property type="entry name" value="GAF"/>
    <property type="match status" value="1"/>
</dbReference>